<proteinExistence type="predicted"/>
<evidence type="ECO:0000256" key="4">
    <source>
        <dbReference type="ARBA" id="ARBA00022755"/>
    </source>
</evidence>
<evidence type="ECO:0000313" key="7">
    <source>
        <dbReference type="EMBL" id="HGE98627.1"/>
    </source>
</evidence>
<dbReference type="Gene3D" id="3.40.50.880">
    <property type="match status" value="1"/>
</dbReference>
<keyword evidence="3" id="KW-0332">GMP biosynthesis</keyword>
<sequence>MKTLIVNSYHADAETKILPYVELVKKFSEYEVIPDVKLLTKGEDIYDYDCLILSGSPAMISKGCYSHSYLAVLQTLSLPTLGICYGHQILAFAHGAKVRGGEEIRGEEIVTLLDFKDIFKGLLPQIRVYESHQEYVDPENLEGFGFLTIATSSRCSVEAIRHITKPLYGVQFHIERSGLIGEKILENFYKEVVVKRRTPR</sequence>
<keyword evidence="5" id="KW-0067">ATP-binding</keyword>
<keyword evidence="2" id="KW-0547">Nucleotide-binding</keyword>
<feature type="domain" description="Glutamine amidotransferase" evidence="6">
    <location>
        <begin position="41"/>
        <end position="191"/>
    </location>
</feature>
<evidence type="ECO:0000256" key="5">
    <source>
        <dbReference type="ARBA" id="ARBA00022840"/>
    </source>
</evidence>
<dbReference type="InterPro" id="IPR017926">
    <property type="entry name" value="GATASE"/>
</dbReference>
<accession>A0A7C3UY61</accession>
<evidence type="ECO:0000259" key="6">
    <source>
        <dbReference type="Pfam" id="PF00117"/>
    </source>
</evidence>
<dbReference type="SUPFAM" id="SSF52317">
    <property type="entry name" value="Class I glutamine amidotransferase-like"/>
    <property type="match status" value="1"/>
</dbReference>
<dbReference type="InterPro" id="IPR029062">
    <property type="entry name" value="Class_I_gatase-like"/>
</dbReference>
<keyword evidence="1" id="KW-0436">Ligase</keyword>
<keyword evidence="4" id="KW-0658">Purine biosynthesis</keyword>
<name>A0A7C3UY61_UNCW3</name>
<evidence type="ECO:0000256" key="1">
    <source>
        <dbReference type="ARBA" id="ARBA00022598"/>
    </source>
</evidence>
<evidence type="ECO:0000256" key="2">
    <source>
        <dbReference type="ARBA" id="ARBA00022741"/>
    </source>
</evidence>
<gene>
    <name evidence="7" type="ORF">ENX07_00930</name>
</gene>
<dbReference type="PROSITE" id="PS51273">
    <property type="entry name" value="GATASE_TYPE_1"/>
    <property type="match status" value="1"/>
</dbReference>
<protein>
    <recommendedName>
        <fullName evidence="6">Glutamine amidotransferase domain-containing protein</fullName>
    </recommendedName>
</protein>
<dbReference type="GO" id="GO:0005524">
    <property type="term" value="F:ATP binding"/>
    <property type="evidence" value="ECO:0007669"/>
    <property type="project" value="UniProtKB-KW"/>
</dbReference>
<dbReference type="PANTHER" id="PTHR11922:SF2">
    <property type="entry name" value="GMP SYNTHASE [GLUTAMINE-HYDROLYZING]"/>
    <property type="match status" value="1"/>
</dbReference>
<comment type="caution">
    <text evidence="7">The sequence shown here is derived from an EMBL/GenBank/DDBJ whole genome shotgun (WGS) entry which is preliminary data.</text>
</comment>
<dbReference type="EMBL" id="DTMQ01000009">
    <property type="protein sequence ID" value="HGE98627.1"/>
    <property type="molecule type" value="Genomic_DNA"/>
</dbReference>
<organism evidence="7">
    <name type="scientific">candidate division WOR-3 bacterium</name>
    <dbReference type="NCBI Taxonomy" id="2052148"/>
    <lineage>
        <taxon>Bacteria</taxon>
        <taxon>Bacteria division WOR-3</taxon>
    </lineage>
</organism>
<dbReference type="AlphaFoldDB" id="A0A7C3UY61"/>
<dbReference type="Pfam" id="PF00117">
    <property type="entry name" value="GATase"/>
    <property type="match status" value="1"/>
</dbReference>
<reference evidence="7" key="1">
    <citation type="journal article" date="2020" name="mSystems">
        <title>Genome- and Community-Level Interaction Insights into Carbon Utilization and Element Cycling Functions of Hydrothermarchaeota in Hydrothermal Sediment.</title>
        <authorList>
            <person name="Zhou Z."/>
            <person name="Liu Y."/>
            <person name="Xu W."/>
            <person name="Pan J."/>
            <person name="Luo Z.H."/>
            <person name="Li M."/>
        </authorList>
    </citation>
    <scope>NUCLEOTIDE SEQUENCE [LARGE SCALE GENOMIC DNA]</scope>
    <source>
        <strain evidence="7">SpSt-906</strain>
    </source>
</reference>
<dbReference type="PANTHER" id="PTHR11922">
    <property type="entry name" value="GMP SYNTHASE-RELATED"/>
    <property type="match status" value="1"/>
</dbReference>
<dbReference type="GO" id="GO:0003921">
    <property type="term" value="F:GMP synthase activity"/>
    <property type="evidence" value="ECO:0007669"/>
    <property type="project" value="TreeGrafter"/>
</dbReference>
<dbReference type="GO" id="GO:0005829">
    <property type="term" value="C:cytosol"/>
    <property type="evidence" value="ECO:0007669"/>
    <property type="project" value="TreeGrafter"/>
</dbReference>
<evidence type="ECO:0000256" key="3">
    <source>
        <dbReference type="ARBA" id="ARBA00022749"/>
    </source>
</evidence>